<dbReference type="RefSeq" id="WP_235996077.1">
    <property type="nucleotide sequence ID" value="NZ_CABVQC010000021.1"/>
</dbReference>
<accession>A0A6P2M727</accession>
<dbReference type="AlphaFoldDB" id="A0A6P2M727"/>
<evidence type="ECO:0000313" key="1">
    <source>
        <dbReference type="EMBL" id="VWB74677.1"/>
    </source>
</evidence>
<sequence>MNTTQLPESRIEAIISKACGQYRTGDSYTFEDVWNCIEAALASANVKVGSVPVGFRTRVPGFDWTPWITDDQATIDKAINDAHDHGFEGEVLFVESAASAEATLNDARVNLEHTMWRIATHGEPQISVTDDADEARAPIARAERKAFEYGLQRGYALASASTVPTGAEPDETLSSKARAFLYPDVSDLVAAQHAGHAARYLCTPNAGGEGVVIDRAPDSFELRECAIVELRADEPSVLALVQNAIRTASRGGDILRCAQTAARAIVPLFAGTAVAEQAVVTGREMFAWHDDPANTGVGPYCQPGDRRDPRWLLMFDDADRGLAIYESEKEGREAFAHSEGRGWNCWLFSPTPRVASQAEVTSEDTVRKIFAAAGSNAWFASDPLSAAEVVRVARATITAGPVKAESMDEG</sequence>
<proteinExistence type="predicted"/>
<dbReference type="Proteomes" id="UP000494261">
    <property type="component" value="Unassembled WGS sequence"/>
</dbReference>
<name>A0A6P2M727_9BURK</name>
<evidence type="ECO:0000313" key="2">
    <source>
        <dbReference type="Proteomes" id="UP000494261"/>
    </source>
</evidence>
<reference evidence="1 2" key="1">
    <citation type="submission" date="2019-09" db="EMBL/GenBank/DDBJ databases">
        <authorList>
            <person name="Depoorter E."/>
        </authorList>
    </citation>
    <scope>NUCLEOTIDE SEQUENCE [LARGE SCALE GENOMIC DNA]</scope>
    <source>
        <strain evidence="1">LMG 13014</strain>
    </source>
</reference>
<dbReference type="EMBL" id="CABVQC010000021">
    <property type="protein sequence ID" value="VWB74677.1"/>
    <property type="molecule type" value="Genomic_DNA"/>
</dbReference>
<organism evidence="1 2">
    <name type="scientific">Burkholderia aenigmatica</name>
    <dbReference type="NCBI Taxonomy" id="2015348"/>
    <lineage>
        <taxon>Bacteria</taxon>
        <taxon>Pseudomonadati</taxon>
        <taxon>Pseudomonadota</taxon>
        <taxon>Betaproteobacteria</taxon>
        <taxon>Burkholderiales</taxon>
        <taxon>Burkholderiaceae</taxon>
        <taxon>Burkholderia</taxon>
        <taxon>Burkholderia cepacia complex</taxon>
    </lineage>
</organism>
<protein>
    <submittedName>
        <fullName evidence="1">Uncharacterized protein</fullName>
    </submittedName>
</protein>
<dbReference type="GeneID" id="99665053"/>
<gene>
    <name evidence="1" type="ORF">BLA13014_03406</name>
</gene>